<keyword evidence="2" id="KW-1185">Reference proteome</keyword>
<gene>
    <name evidence="1" type="ORF">VNO77_04071</name>
</gene>
<accession>A0AAN9MVW1</accession>
<name>A0AAN9MVW1_CANGL</name>
<sequence>MGSLEPALNLSEHEWMISHLKRDPHLRIGLKFQRCVGYRRSLGNLPTFDLNFCSSRPRNYYLLLVAFDCLIAILPCPAFVRSKLACVHLEELGPCKHKSTNGIQ</sequence>
<evidence type="ECO:0000313" key="2">
    <source>
        <dbReference type="Proteomes" id="UP001367508"/>
    </source>
</evidence>
<dbReference type="AlphaFoldDB" id="A0AAN9MVW1"/>
<protein>
    <submittedName>
        <fullName evidence="1">Uncharacterized protein</fullName>
    </submittedName>
</protein>
<dbReference type="EMBL" id="JAYMYQ010000001">
    <property type="protein sequence ID" value="KAK7361975.1"/>
    <property type="molecule type" value="Genomic_DNA"/>
</dbReference>
<evidence type="ECO:0000313" key="1">
    <source>
        <dbReference type="EMBL" id="KAK7361975.1"/>
    </source>
</evidence>
<dbReference type="Proteomes" id="UP001367508">
    <property type="component" value="Unassembled WGS sequence"/>
</dbReference>
<organism evidence="1 2">
    <name type="scientific">Canavalia gladiata</name>
    <name type="common">Sword bean</name>
    <name type="synonym">Dolichos gladiatus</name>
    <dbReference type="NCBI Taxonomy" id="3824"/>
    <lineage>
        <taxon>Eukaryota</taxon>
        <taxon>Viridiplantae</taxon>
        <taxon>Streptophyta</taxon>
        <taxon>Embryophyta</taxon>
        <taxon>Tracheophyta</taxon>
        <taxon>Spermatophyta</taxon>
        <taxon>Magnoliopsida</taxon>
        <taxon>eudicotyledons</taxon>
        <taxon>Gunneridae</taxon>
        <taxon>Pentapetalae</taxon>
        <taxon>rosids</taxon>
        <taxon>fabids</taxon>
        <taxon>Fabales</taxon>
        <taxon>Fabaceae</taxon>
        <taxon>Papilionoideae</taxon>
        <taxon>50 kb inversion clade</taxon>
        <taxon>NPAAA clade</taxon>
        <taxon>indigoferoid/millettioid clade</taxon>
        <taxon>Phaseoleae</taxon>
        <taxon>Canavalia</taxon>
    </lineage>
</organism>
<comment type="caution">
    <text evidence="1">The sequence shown here is derived from an EMBL/GenBank/DDBJ whole genome shotgun (WGS) entry which is preliminary data.</text>
</comment>
<reference evidence="1 2" key="1">
    <citation type="submission" date="2024-01" db="EMBL/GenBank/DDBJ databases">
        <title>The genomes of 5 underutilized Papilionoideae crops provide insights into root nodulation and disease resistanc.</title>
        <authorList>
            <person name="Jiang F."/>
        </authorList>
    </citation>
    <scope>NUCLEOTIDE SEQUENCE [LARGE SCALE GENOMIC DNA]</scope>
    <source>
        <strain evidence="1">LVBAO_FW01</strain>
        <tissue evidence="1">Leaves</tissue>
    </source>
</reference>
<proteinExistence type="predicted"/>